<keyword evidence="6" id="KW-0814">Transposable element</keyword>
<dbReference type="PANTHER" id="PTHR33217:SF9">
    <property type="entry name" value="MUTATOR FAMILY TRANSPOSASE"/>
    <property type="match status" value="1"/>
</dbReference>
<protein>
    <recommendedName>
        <fullName evidence="6">Mutator family transposase</fullName>
    </recommendedName>
</protein>
<keyword evidence="5 6" id="KW-0233">DNA recombination</keyword>
<dbReference type="OrthoDB" id="355828at2"/>
<keyword evidence="8" id="KW-1185">Reference proteome</keyword>
<evidence type="ECO:0000256" key="1">
    <source>
        <dbReference type="ARBA" id="ARBA00002190"/>
    </source>
</evidence>
<keyword evidence="4 6" id="KW-0238">DNA-binding</keyword>
<evidence type="ECO:0000256" key="3">
    <source>
        <dbReference type="ARBA" id="ARBA00022578"/>
    </source>
</evidence>
<evidence type="ECO:0000313" key="7">
    <source>
        <dbReference type="EMBL" id="QDV07337.1"/>
    </source>
</evidence>
<dbReference type="RefSeq" id="WP_145198285.1">
    <property type="nucleotide sequence ID" value="NZ_CP036434.1"/>
</dbReference>
<dbReference type="NCBIfam" id="NF033543">
    <property type="entry name" value="transpos_IS256"/>
    <property type="match status" value="1"/>
</dbReference>
<evidence type="ECO:0000256" key="5">
    <source>
        <dbReference type="ARBA" id="ARBA00023172"/>
    </source>
</evidence>
<evidence type="ECO:0000256" key="4">
    <source>
        <dbReference type="ARBA" id="ARBA00023125"/>
    </source>
</evidence>
<dbReference type="Pfam" id="PF00872">
    <property type="entry name" value="Transposase_mut"/>
    <property type="match status" value="1"/>
</dbReference>
<evidence type="ECO:0000256" key="6">
    <source>
        <dbReference type="RuleBase" id="RU365089"/>
    </source>
</evidence>
<comment type="similarity">
    <text evidence="2 6">Belongs to the transposase mutator family.</text>
</comment>
<dbReference type="EMBL" id="CP036434">
    <property type="protein sequence ID" value="QDV07337.1"/>
    <property type="molecule type" value="Genomic_DNA"/>
</dbReference>
<dbReference type="GO" id="GO:0006313">
    <property type="term" value="P:DNA transposition"/>
    <property type="evidence" value="ECO:0007669"/>
    <property type="project" value="UniProtKB-UniRule"/>
</dbReference>
<accession>A0A518ETC0</accession>
<comment type="function">
    <text evidence="1 6">Required for the transposition of the insertion element.</text>
</comment>
<gene>
    <name evidence="7" type="ORF">Poly30_28610</name>
</gene>
<dbReference type="AlphaFoldDB" id="A0A518ETC0"/>
<dbReference type="InterPro" id="IPR001207">
    <property type="entry name" value="Transposase_mutator"/>
</dbReference>
<proteinExistence type="inferred from homology"/>
<organism evidence="7 8">
    <name type="scientific">Saltatorellus ferox</name>
    <dbReference type="NCBI Taxonomy" id="2528018"/>
    <lineage>
        <taxon>Bacteria</taxon>
        <taxon>Pseudomonadati</taxon>
        <taxon>Planctomycetota</taxon>
        <taxon>Planctomycetia</taxon>
        <taxon>Planctomycetia incertae sedis</taxon>
        <taxon>Saltatorellus</taxon>
    </lineage>
</organism>
<evidence type="ECO:0000256" key="2">
    <source>
        <dbReference type="ARBA" id="ARBA00010961"/>
    </source>
</evidence>
<sequence length="422" mass="47220">MTESTPVHQLHPATITQDALTNLIRGAAQAILAEAISAEAQEHIDRFRTVVDEKGNRRVVLNGYLPEREIQTGAGVLPIRQPRVRVKDAGPDDGELKFQSKLVPRYLRKAKNIEDLIPWLYLRGISTNDMTDVLAGLLGVDPVGFSASSVVRCKKVWEDEFSAWEKRSLKGKRYVYVWADGVYFNVRLTGERACILVLIGATPDGRKEVIAIHDGTRESEQSWTEMLVDLKARGLDEAPMLAIGDGALGFWKAVSKIWPATRHQRCWTHKMANILNKLPKSAHATAKSLLQAIWMAETEELALKAFDAFIATYSAKYPKAVECLVKDKEEMLAFFDFPAEHWRHLRTSNPIESTFATVRQRTSRTKGSGSRMATLSMVFKLTMCAQAKWRRLNGHEQLGALILGVQFKDGLVQGPKEISVPA</sequence>
<reference evidence="7 8" key="1">
    <citation type="submission" date="2019-02" db="EMBL/GenBank/DDBJ databases">
        <title>Deep-cultivation of Planctomycetes and their phenomic and genomic characterization uncovers novel biology.</title>
        <authorList>
            <person name="Wiegand S."/>
            <person name="Jogler M."/>
            <person name="Boedeker C."/>
            <person name="Pinto D."/>
            <person name="Vollmers J."/>
            <person name="Rivas-Marin E."/>
            <person name="Kohn T."/>
            <person name="Peeters S.H."/>
            <person name="Heuer A."/>
            <person name="Rast P."/>
            <person name="Oberbeckmann S."/>
            <person name="Bunk B."/>
            <person name="Jeske O."/>
            <person name="Meyerdierks A."/>
            <person name="Storesund J.E."/>
            <person name="Kallscheuer N."/>
            <person name="Luecker S."/>
            <person name="Lage O.M."/>
            <person name="Pohl T."/>
            <person name="Merkel B.J."/>
            <person name="Hornburger P."/>
            <person name="Mueller R.-W."/>
            <person name="Bruemmer F."/>
            <person name="Labrenz M."/>
            <person name="Spormann A.M."/>
            <person name="Op den Camp H."/>
            <person name="Overmann J."/>
            <person name="Amann R."/>
            <person name="Jetten M.S.M."/>
            <person name="Mascher T."/>
            <person name="Medema M.H."/>
            <person name="Devos D.P."/>
            <person name="Kaster A.-K."/>
            <person name="Ovreas L."/>
            <person name="Rohde M."/>
            <person name="Galperin M.Y."/>
            <person name="Jogler C."/>
        </authorList>
    </citation>
    <scope>NUCLEOTIDE SEQUENCE [LARGE SCALE GENOMIC DNA]</scope>
    <source>
        <strain evidence="7 8">Poly30</strain>
    </source>
</reference>
<dbReference type="GO" id="GO:0003677">
    <property type="term" value="F:DNA binding"/>
    <property type="evidence" value="ECO:0007669"/>
    <property type="project" value="UniProtKB-UniRule"/>
</dbReference>
<dbReference type="Proteomes" id="UP000320390">
    <property type="component" value="Chromosome"/>
</dbReference>
<evidence type="ECO:0000313" key="8">
    <source>
        <dbReference type="Proteomes" id="UP000320390"/>
    </source>
</evidence>
<keyword evidence="3 6" id="KW-0815">Transposition</keyword>
<dbReference type="PANTHER" id="PTHR33217">
    <property type="entry name" value="TRANSPOSASE FOR INSERTION SEQUENCE ELEMENT IS1081"/>
    <property type="match status" value="1"/>
</dbReference>
<name>A0A518ETC0_9BACT</name>
<dbReference type="GO" id="GO:0004803">
    <property type="term" value="F:transposase activity"/>
    <property type="evidence" value="ECO:0007669"/>
    <property type="project" value="UniProtKB-UniRule"/>
</dbReference>